<dbReference type="AlphaFoldDB" id="A0A1H7QN91"/>
<keyword evidence="5 9" id="KW-0798">TonB box</keyword>
<evidence type="ECO:0000313" key="14">
    <source>
        <dbReference type="Proteomes" id="UP000199421"/>
    </source>
</evidence>
<proteinExistence type="inferred from homology"/>
<evidence type="ECO:0000256" key="6">
    <source>
        <dbReference type="ARBA" id="ARBA00023136"/>
    </source>
</evidence>
<evidence type="ECO:0000256" key="9">
    <source>
        <dbReference type="RuleBase" id="RU003357"/>
    </source>
</evidence>
<feature type="domain" description="TonB-dependent receptor plug" evidence="12">
    <location>
        <begin position="120"/>
        <end position="224"/>
    </location>
</feature>
<evidence type="ECO:0000313" key="13">
    <source>
        <dbReference type="EMBL" id="SEL49511.1"/>
    </source>
</evidence>
<dbReference type="InterPro" id="IPR039426">
    <property type="entry name" value="TonB-dep_rcpt-like"/>
</dbReference>
<keyword evidence="13" id="KW-0675">Receptor</keyword>
<dbReference type="Proteomes" id="UP000199421">
    <property type="component" value="Unassembled WGS sequence"/>
</dbReference>
<dbReference type="GO" id="GO:0009279">
    <property type="term" value="C:cell outer membrane"/>
    <property type="evidence" value="ECO:0007669"/>
    <property type="project" value="UniProtKB-SubCell"/>
</dbReference>
<evidence type="ECO:0000256" key="2">
    <source>
        <dbReference type="ARBA" id="ARBA00022448"/>
    </source>
</evidence>
<dbReference type="Pfam" id="PF07715">
    <property type="entry name" value="Plug"/>
    <property type="match status" value="1"/>
</dbReference>
<evidence type="ECO:0000256" key="8">
    <source>
        <dbReference type="PROSITE-ProRule" id="PRU01360"/>
    </source>
</evidence>
<dbReference type="InterPro" id="IPR000531">
    <property type="entry name" value="Beta-barrel_TonB"/>
</dbReference>
<keyword evidence="2 8" id="KW-0813">Transport</keyword>
<dbReference type="Gene3D" id="2.40.170.20">
    <property type="entry name" value="TonB-dependent receptor, beta-barrel domain"/>
    <property type="match status" value="1"/>
</dbReference>
<feature type="domain" description="TonB-dependent receptor-like beta-barrel" evidence="11">
    <location>
        <begin position="271"/>
        <end position="702"/>
    </location>
</feature>
<dbReference type="PROSITE" id="PS52016">
    <property type="entry name" value="TONB_DEPENDENT_REC_3"/>
    <property type="match status" value="1"/>
</dbReference>
<evidence type="ECO:0000256" key="3">
    <source>
        <dbReference type="ARBA" id="ARBA00022452"/>
    </source>
</evidence>
<dbReference type="GO" id="GO:0015344">
    <property type="term" value="F:siderophore uptake transmembrane transporter activity"/>
    <property type="evidence" value="ECO:0007669"/>
    <property type="project" value="TreeGrafter"/>
</dbReference>
<keyword evidence="10" id="KW-0732">Signal</keyword>
<dbReference type="InterPro" id="IPR036942">
    <property type="entry name" value="Beta-barrel_TonB_sf"/>
</dbReference>
<evidence type="ECO:0000256" key="5">
    <source>
        <dbReference type="ARBA" id="ARBA00023077"/>
    </source>
</evidence>
<protein>
    <submittedName>
        <fullName evidence="13">Outer membrane receptor for ferrienterochelin and colicins</fullName>
    </submittedName>
</protein>
<dbReference type="OrthoDB" id="9760333at2"/>
<dbReference type="GO" id="GO:0044718">
    <property type="term" value="P:siderophore transmembrane transport"/>
    <property type="evidence" value="ECO:0007669"/>
    <property type="project" value="TreeGrafter"/>
</dbReference>
<dbReference type="Pfam" id="PF00593">
    <property type="entry name" value="TonB_dep_Rec_b-barrel"/>
    <property type="match status" value="1"/>
</dbReference>
<dbReference type="SUPFAM" id="SSF49464">
    <property type="entry name" value="Carboxypeptidase regulatory domain-like"/>
    <property type="match status" value="1"/>
</dbReference>
<sequence>MKQFNTFLFFFSMSFLAMAQNKMAIEGRVINKGLPLEGVTIKIEGLKVGAVTDSAGKYHFEQLAPKSYQLTASRVGFNRLTKTVQVKEGQAEILNFDMETKEDGLDEVVVTGTMKEVNRLETPVPVEVYNHNFFKKNPTATIFDALQMVNGVRPQINCNVCNTGDIHINGLEGPYTMVLIDGMPIVSGLSTVYGLSGIPSSLIERVEVVKGPASSLYGSEAVGGLINIITKKPQNASRLSADIFGTTWGEYNADLGFNQQVGKSANVLTGINYFNFTNRIDHNHDGFTDMTLQDRISVFQKWNFNRKENRLFSLAGRYLYEDRWGGQMNWNRSFRGSDEIYGESIYTKRWEVLGNYQLPVKEKMFFMFSYNDHDQNSVYGEDWYMAKQRIAFGQLTWDKQLGRHDLLAGAAVRYTYYNDNTPATTKTGANGEIINDANKITMPGIFVQDEIKLAEKHSLLLGMRYDYNSEHGNIFTPRMAYKWRITENDILRLNAGTGFRVVNLFTEDHAAITGARDVVIEEDLKPERSVNVNLNYIKKVQVGDGNLLSFESSAWYTYFSNRILPNYDENPQKIIYRNLDGHGVTRGLSLNMDLAMYNGLKITAGGTLMNVFNKERNEEGLVEKFRPILTENWMGTWAVSYLIKPLNLSVDYTGNIYGPMRLALLSDFDPRPDHSPVWSIQNVQFTWHSGAKIEVYGGVKNLLNWTISKSIPAFEEGEGAGIQSPIARAFDPFNDKVKYDVNGQIERTQDNPYALQFDPDGYSYGPNQGIRGFLGIRVNL</sequence>
<dbReference type="PANTHER" id="PTHR30069:SF57">
    <property type="entry name" value="TONB-DEPENDENT RECEPTOR"/>
    <property type="match status" value="1"/>
</dbReference>
<evidence type="ECO:0000256" key="10">
    <source>
        <dbReference type="SAM" id="SignalP"/>
    </source>
</evidence>
<dbReference type="InterPro" id="IPR008969">
    <property type="entry name" value="CarboxyPept-like_regulatory"/>
</dbReference>
<dbReference type="STRING" id="407022.SAMN05661044_02665"/>
<dbReference type="InterPro" id="IPR012910">
    <property type="entry name" value="Plug_dom"/>
</dbReference>
<comment type="subcellular location">
    <subcellularLocation>
        <location evidence="1 8">Cell outer membrane</location>
        <topology evidence="1 8">Multi-pass membrane protein</topology>
    </subcellularLocation>
</comment>
<dbReference type="PANTHER" id="PTHR30069">
    <property type="entry name" value="TONB-DEPENDENT OUTER MEMBRANE RECEPTOR"/>
    <property type="match status" value="1"/>
</dbReference>
<dbReference type="Gene3D" id="2.170.130.10">
    <property type="entry name" value="TonB-dependent receptor, plug domain"/>
    <property type="match status" value="1"/>
</dbReference>
<dbReference type="InterPro" id="IPR037066">
    <property type="entry name" value="Plug_dom_sf"/>
</dbReference>
<keyword evidence="3 8" id="KW-1134">Transmembrane beta strand</keyword>
<feature type="chain" id="PRO_5011513984" evidence="10">
    <location>
        <begin position="20"/>
        <end position="780"/>
    </location>
</feature>
<dbReference type="EMBL" id="FOAF01000002">
    <property type="protein sequence ID" value="SEL49511.1"/>
    <property type="molecule type" value="Genomic_DNA"/>
</dbReference>
<evidence type="ECO:0000256" key="4">
    <source>
        <dbReference type="ARBA" id="ARBA00022692"/>
    </source>
</evidence>
<comment type="similarity">
    <text evidence="8 9">Belongs to the TonB-dependent receptor family.</text>
</comment>
<keyword evidence="14" id="KW-1185">Reference proteome</keyword>
<evidence type="ECO:0000256" key="7">
    <source>
        <dbReference type="ARBA" id="ARBA00023237"/>
    </source>
</evidence>
<name>A0A1H7QN91_OLID1</name>
<accession>A0A1H7QN91</accession>
<keyword evidence="6 8" id="KW-0472">Membrane</keyword>
<organism evidence="13 14">
    <name type="scientific">Olivibacter domesticus</name>
    <name type="common">Pseudosphingobacterium domesticum</name>
    <dbReference type="NCBI Taxonomy" id="407022"/>
    <lineage>
        <taxon>Bacteria</taxon>
        <taxon>Pseudomonadati</taxon>
        <taxon>Bacteroidota</taxon>
        <taxon>Sphingobacteriia</taxon>
        <taxon>Sphingobacteriales</taxon>
        <taxon>Sphingobacteriaceae</taxon>
        <taxon>Olivibacter</taxon>
    </lineage>
</organism>
<dbReference type="Gene3D" id="2.60.40.1120">
    <property type="entry name" value="Carboxypeptidase-like, regulatory domain"/>
    <property type="match status" value="1"/>
</dbReference>
<reference evidence="14" key="1">
    <citation type="submission" date="2016-10" db="EMBL/GenBank/DDBJ databases">
        <authorList>
            <person name="Varghese N."/>
            <person name="Submissions S."/>
        </authorList>
    </citation>
    <scope>NUCLEOTIDE SEQUENCE [LARGE SCALE GENOMIC DNA]</scope>
    <source>
        <strain evidence="14">DSM 18733</strain>
    </source>
</reference>
<evidence type="ECO:0000256" key="1">
    <source>
        <dbReference type="ARBA" id="ARBA00004571"/>
    </source>
</evidence>
<keyword evidence="4 8" id="KW-0812">Transmembrane</keyword>
<gene>
    <name evidence="13" type="ORF">SAMN05661044_02665</name>
</gene>
<keyword evidence="7 8" id="KW-0998">Cell outer membrane</keyword>
<dbReference type="RefSeq" id="WP_093325011.1">
    <property type="nucleotide sequence ID" value="NZ_FOAF01000002.1"/>
</dbReference>
<dbReference type="Pfam" id="PF13715">
    <property type="entry name" value="CarbopepD_reg_2"/>
    <property type="match status" value="1"/>
</dbReference>
<feature type="signal peptide" evidence="10">
    <location>
        <begin position="1"/>
        <end position="19"/>
    </location>
</feature>
<evidence type="ECO:0000259" key="11">
    <source>
        <dbReference type="Pfam" id="PF00593"/>
    </source>
</evidence>
<evidence type="ECO:0000259" key="12">
    <source>
        <dbReference type="Pfam" id="PF07715"/>
    </source>
</evidence>
<dbReference type="SUPFAM" id="SSF56935">
    <property type="entry name" value="Porins"/>
    <property type="match status" value="1"/>
</dbReference>